<dbReference type="InterPro" id="IPR021109">
    <property type="entry name" value="Peptidase_aspartic_dom_sf"/>
</dbReference>
<dbReference type="AlphaFoldDB" id="A0A0A6PCR5"/>
<evidence type="ECO:0000313" key="2">
    <source>
        <dbReference type="Proteomes" id="UP000030428"/>
    </source>
</evidence>
<accession>A0A0A6PCR5</accession>
<comment type="caution">
    <text evidence="1">The sequence shown here is derived from an EMBL/GenBank/DDBJ whole genome shotgun (WGS) entry which is preliminary data.</text>
</comment>
<dbReference type="GO" id="GO:0004190">
    <property type="term" value="F:aspartic-type endopeptidase activity"/>
    <property type="evidence" value="ECO:0007669"/>
    <property type="project" value="InterPro"/>
</dbReference>
<gene>
    <name evidence="1" type="ORF">PN36_20985</name>
</gene>
<evidence type="ECO:0000313" key="1">
    <source>
        <dbReference type="EMBL" id="KHD08142.1"/>
    </source>
</evidence>
<dbReference type="Gene3D" id="2.40.70.10">
    <property type="entry name" value="Acid Proteases"/>
    <property type="match status" value="2"/>
</dbReference>
<protein>
    <recommendedName>
        <fullName evidence="3">Peptidase A2 domain-containing protein</fullName>
    </recommendedName>
</protein>
<dbReference type="InterPro" id="IPR001969">
    <property type="entry name" value="Aspartic_peptidase_AS"/>
</dbReference>
<sequence>MPNSGESDDSNIPATRITVPVIEGSSRPVVQAEIDNILGNLLIDTGASYTVISSTLLEKEDESWTIVPILCIGKMCFKDVLVFAWDTPFSQADNNEINGFIGMNILQGLILEINHLREVTLDLAGNVCLRGESYPMEYDDHGRPHIDITIDNHYTQKVLLDTGGKYTTLSTNTLEKLGDYVKNNAVEIPGCTVNGCQEGGLFVSTVKEYCVADKCEQDVEIKYPLWDSVGNSYFSRFKIVFDFSSSLLFFCSE</sequence>
<dbReference type="PROSITE" id="PS00141">
    <property type="entry name" value="ASP_PROTEASE"/>
    <property type="match status" value="1"/>
</dbReference>
<keyword evidence="2" id="KW-1185">Reference proteome</keyword>
<dbReference type="EMBL" id="JSZA02000093">
    <property type="protein sequence ID" value="KHD08142.1"/>
    <property type="molecule type" value="Genomic_DNA"/>
</dbReference>
<reference evidence="1 2" key="1">
    <citation type="journal article" date="2016" name="Front. Microbiol.">
        <title>Single-Cell (Meta-)Genomics of a Dimorphic Candidatus Thiomargarita nelsonii Reveals Genomic Plasticity.</title>
        <authorList>
            <person name="Flood B.E."/>
            <person name="Fliss P."/>
            <person name="Jones D.S."/>
            <person name="Dick G.J."/>
            <person name="Jain S."/>
            <person name="Kaster A.K."/>
            <person name="Winkel M."/>
            <person name="Mussmann M."/>
            <person name="Bailey J."/>
        </authorList>
    </citation>
    <scope>NUCLEOTIDE SEQUENCE [LARGE SCALE GENOMIC DNA]</scope>
    <source>
        <strain evidence="1">Hydrate Ridge</strain>
    </source>
</reference>
<name>A0A0A6PCR5_9GAMM</name>
<organism evidence="1 2">
    <name type="scientific">Candidatus Thiomargarita nelsonii</name>
    <dbReference type="NCBI Taxonomy" id="1003181"/>
    <lineage>
        <taxon>Bacteria</taxon>
        <taxon>Pseudomonadati</taxon>
        <taxon>Pseudomonadota</taxon>
        <taxon>Gammaproteobacteria</taxon>
        <taxon>Thiotrichales</taxon>
        <taxon>Thiotrichaceae</taxon>
        <taxon>Thiomargarita</taxon>
    </lineage>
</organism>
<dbReference type="SUPFAM" id="SSF50630">
    <property type="entry name" value="Acid proteases"/>
    <property type="match status" value="2"/>
</dbReference>
<evidence type="ECO:0008006" key="3">
    <source>
        <dbReference type="Google" id="ProtNLM"/>
    </source>
</evidence>
<proteinExistence type="predicted"/>
<dbReference type="Proteomes" id="UP000030428">
    <property type="component" value="Unassembled WGS sequence"/>
</dbReference>
<dbReference type="GO" id="GO:0006508">
    <property type="term" value="P:proteolysis"/>
    <property type="evidence" value="ECO:0007669"/>
    <property type="project" value="InterPro"/>
</dbReference>